<keyword evidence="3 4" id="KW-0456">Lyase</keyword>
<dbReference type="PANTHER" id="PTHR30411">
    <property type="entry name" value="CYTOPLASMIC PROTEIN"/>
    <property type="match status" value="1"/>
</dbReference>
<evidence type="ECO:0000256" key="2">
    <source>
        <dbReference type="ARBA" id="ARBA00022917"/>
    </source>
</evidence>
<evidence type="ECO:0000256" key="3">
    <source>
        <dbReference type="ARBA" id="ARBA00023239"/>
    </source>
</evidence>
<dbReference type="Gene3D" id="3.90.960.10">
    <property type="entry name" value="YbaK/aminoacyl-tRNA synthetase-associated domain"/>
    <property type="match status" value="1"/>
</dbReference>
<evidence type="ECO:0000313" key="7">
    <source>
        <dbReference type="Proteomes" id="UP000280444"/>
    </source>
</evidence>
<keyword evidence="2 4" id="KW-0648">Protein biosynthesis</keyword>
<name>A0A3P1SIG8_9ACTO</name>
<evidence type="ECO:0000256" key="1">
    <source>
        <dbReference type="ARBA" id="ARBA00009798"/>
    </source>
</evidence>
<gene>
    <name evidence="6" type="primary">ybaK</name>
    <name evidence="6" type="ORF">EII11_00910</name>
</gene>
<evidence type="ECO:0000313" key="6">
    <source>
        <dbReference type="EMBL" id="RRC96555.1"/>
    </source>
</evidence>
<evidence type="ECO:0000259" key="5">
    <source>
        <dbReference type="Pfam" id="PF04073"/>
    </source>
</evidence>
<dbReference type="InterPro" id="IPR004369">
    <property type="entry name" value="Prolyl-tRNA_editing_YbaK/EbsC"/>
</dbReference>
<dbReference type="EMBL" id="RQZF01000001">
    <property type="protein sequence ID" value="RRC96555.1"/>
    <property type="molecule type" value="Genomic_DNA"/>
</dbReference>
<keyword evidence="7" id="KW-1185">Reference proteome</keyword>
<reference evidence="6 7" key="1">
    <citation type="submission" date="2018-11" db="EMBL/GenBank/DDBJ databases">
        <title>Genomes From Bacteria Associated with the Canine Oral Cavity: a Test Case for Automated Genome-Based Taxonomic Assignment.</title>
        <authorList>
            <person name="Coil D.A."/>
            <person name="Jospin G."/>
            <person name="Darling A.E."/>
            <person name="Wallis C."/>
            <person name="Davis I.J."/>
            <person name="Harris S."/>
            <person name="Eisen J.A."/>
            <person name="Holcombe L.J."/>
            <person name="O'Flynn C."/>
        </authorList>
    </citation>
    <scope>NUCLEOTIDE SEQUENCE [LARGE SCALE GENOMIC DNA]</scope>
    <source>
        <strain evidence="6 7">OH770</strain>
    </source>
</reference>
<dbReference type="GO" id="GO:0002161">
    <property type="term" value="F:aminoacyl-tRNA deacylase activity"/>
    <property type="evidence" value="ECO:0007669"/>
    <property type="project" value="InterPro"/>
</dbReference>
<dbReference type="InterPro" id="IPR036754">
    <property type="entry name" value="YbaK/aa-tRNA-synt-asso_dom_sf"/>
</dbReference>
<dbReference type="AlphaFoldDB" id="A0A3P1SIG8"/>
<comment type="similarity">
    <text evidence="1 4">Belongs to the prolyl-tRNA editing family. YbaK/EbsC subfamily.</text>
</comment>
<dbReference type="PIRSF" id="PIRSF006181">
    <property type="entry name" value="EbsC_YbaK"/>
    <property type="match status" value="1"/>
</dbReference>
<organism evidence="6 7">
    <name type="scientific">Schaalia canis</name>
    <dbReference type="NCBI Taxonomy" id="100469"/>
    <lineage>
        <taxon>Bacteria</taxon>
        <taxon>Bacillati</taxon>
        <taxon>Actinomycetota</taxon>
        <taxon>Actinomycetes</taxon>
        <taxon>Actinomycetales</taxon>
        <taxon>Actinomycetaceae</taxon>
        <taxon>Schaalia</taxon>
    </lineage>
</organism>
<dbReference type="EC" id="4.2.-.-" evidence="4"/>
<proteinExistence type="inferred from homology"/>
<dbReference type="NCBIfam" id="TIGR00011">
    <property type="entry name" value="YbaK_EbsC"/>
    <property type="match status" value="1"/>
</dbReference>
<evidence type="ECO:0000256" key="4">
    <source>
        <dbReference type="PIRNR" id="PIRNR006181"/>
    </source>
</evidence>
<dbReference type="Pfam" id="PF04073">
    <property type="entry name" value="tRNA_edit"/>
    <property type="match status" value="1"/>
</dbReference>
<protein>
    <recommendedName>
        <fullName evidence="4">Cys-tRNA(Pro)/Cys-tRNA(Cys) deacylase</fullName>
        <ecNumber evidence="4">4.2.-.-</ecNumber>
    </recommendedName>
</protein>
<sequence length="166" mass="17872">MASKQGRAGTPALRVLEESGVEFDLFEYEHSRIMERGYALDTARVLGVDPQAVFKTLMVEADGKPAVGIVQADRLLNLKQIARALGAKHAQMMDPAKAERLTGYVTGGISPLGQRTPARTVIDADAELRDYLVISGGKRTLSIRLAPADLADLTKAIFAPIGEPRS</sequence>
<dbReference type="GO" id="GO:0016829">
    <property type="term" value="F:lyase activity"/>
    <property type="evidence" value="ECO:0007669"/>
    <property type="project" value="UniProtKB-KW"/>
</dbReference>
<accession>A0A3P1SIG8</accession>
<dbReference type="GO" id="GO:0006412">
    <property type="term" value="P:translation"/>
    <property type="evidence" value="ECO:0007669"/>
    <property type="project" value="UniProtKB-KW"/>
</dbReference>
<dbReference type="PANTHER" id="PTHR30411:SF0">
    <property type="entry name" value="CYS-TRNA(PRO)_CYS-TRNA(CYS) DEACYLASE YBAK"/>
    <property type="match status" value="1"/>
</dbReference>
<dbReference type="Proteomes" id="UP000280444">
    <property type="component" value="Unassembled WGS sequence"/>
</dbReference>
<dbReference type="OrthoDB" id="9809296at2"/>
<feature type="domain" description="YbaK/aminoacyl-tRNA synthetase-associated" evidence="5">
    <location>
        <begin position="41"/>
        <end position="153"/>
    </location>
</feature>
<dbReference type="InterPro" id="IPR007214">
    <property type="entry name" value="YbaK/aa-tRNA-synth-assoc-dom"/>
</dbReference>
<comment type="caution">
    <text evidence="6">The sequence shown here is derived from an EMBL/GenBank/DDBJ whole genome shotgun (WGS) entry which is preliminary data.</text>
</comment>
<dbReference type="CDD" id="cd00002">
    <property type="entry name" value="YbaK_deacylase"/>
    <property type="match status" value="1"/>
</dbReference>
<dbReference type="SUPFAM" id="SSF55826">
    <property type="entry name" value="YbaK/ProRS associated domain"/>
    <property type="match status" value="1"/>
</dbReference>